<dbReference type="Proteomes" id="UP001221411">
    <property type="component" value="Unassembled WGS sequence"/>
</dbReference>
<dbReference type="RefSeq" id="WP_271924850.1">
    <property type="nucleotide sequence ID" value="NZ_JAQNDO010000001.1"/>
</dbReference>
<keyword evidence="6" id="KW-1185">Reference proteome</keyword>
<dbReference type="NCBIfam" id="NF005071">
    <property type="entry name" value="PRK06489.1"/>
    <property type="match status" value="1"/>
</dbReference>
<dbReference type="GO" id="GO:0016787">
    <property type="term" value="F:hydrolase activity"/>
    <property type="evidence" value="ECO:0007669"/>
    <property type="project" value="UniProtKB-KW"/>
</dbReference>
<evidence type="ECO:0000256" key="1">
    <source>
        <dbReference type="ARBA" id="ARBA00022679"/>
    </source>
</evidence>
<protein>
    <submittedName>
        <fullName evidence="5">Alpha/beta fold hydrolase</fullName>
    </submittedName>
</protein>
<feature type="signal peptide" evidence="3">
    <location>
        <begin position="1"/>
        <end position="25"/>
    </location>
</feature>
<evidence type="ECO:0000259" key="4">
    <source>
        <dbReference type="Pfam" id="PF00561"/>
    </source>
</evidence>
<dbReference type="PANTHER" id="PTHR32268:SF11">
    <property type="entry name" value="HOMOSERINE O-ACETYLTRANSFERASE"/>
    <property type="match status" value="1"/>
</dbReference>
<reference evidence="5 6" key="1">
    <citation type="submission" date="2022-11" db="EMBL/GenBank/DDBJ databases">
        <title>Minimal conservation of predation-associated metabolite biosynthetic gene clusters underscores biosynthetic potential of Myxococcota including descriptions for ten novel species: Archangium lansinium sp. nov., Myxococcus landrumus sp. nov., Nannocystis bai.</title>
        <authorList>
            <person name="Ahearne A."/>
            <person name="Stevens C."/>
            <person name="Dowd S."/>
        </authorList>
    </citation>
    <scope>NUCLEOTIDE SEQUENCE [LARGE SCALE GENOMIC DNA]</scope>
    <source>
        <strain evidence="5 6">RJM3</strain>
    </source>
</reference>
<keyword evidence="5" id="KW-0378">Hydrolase</keyword>
<evidence type="ECO:0000313" key="6">
    <source>
        <dbReference type="Proteomes" id="UP001221411"/>
    </source>
</evidence>
<organism evidence="5 6">
    <name type="scientific">Polyangium mundeleinium</name>
    <dbReference type="NCBI Taxonomy" id="2995306"/>
    <lineage>
        <taxon>Bacteria</taxon>
        <taxon>Pseudomonadati</taxon>
        <taxon>Myxococcota</taxon>
        <taxon>Polyangia</taxon>
        <taxon>Polyangiales</taxon>
        <taxon>Polyangiaceae</taxon>
        <taxon>Polyangium</taxon>
    </lineage>
</organism>
<proteinExistence type="predicted"/>
<evidence type="ECO:0000256" key="2">
    <source>
        <dbReference type="SAM" id="MobiDB-lite"/>
    </source>
</evidence>
<name>A0ABT5EYJ5_9BACT</name>
<dbReference type="Gene3D" id="3.40.50.1820">
    <property type="entry name" value="alpha/beta hydrolase"/>
    <property type="match status" value="1"/>
</dbReference>
<evidence type="ECO:0000313" key="5">
    <source>
        <dbReference type="EMBL" id="MDC0746469.1"/>
    </source>
</evidence>
<sequence>MNRRSKRVYMHVSTWVMVTLGLAGAGCVASPPPETPARTPARPQPTTAAPFTSAGVIAASDGTAVFHDVRFADGRVLDEVRIHYATAGTPRRDDRGRIVNAVLMLHWTGSSSDVLQGRAFADALYAPGKPLDLARHYLVFIDALGHGRSSKPSDGMRARFPSYGYEDIVGLQHRTVTEALGLDHLHAIVGLSMGGMNAWQWAVRYPDFMDAIVPIVALPARISGRNLIWRRFVALHIRKDPTWADGNYTSPPRGWTEAFPVFRMMLDGVPHLHETVPDRDAADAFVRDASAQAARMDANDILYALEASRDYDPSPALERIRTRVFALNFADDEFNPVTLDILESSMRRVPRGKYVIQPGSSASFGHFTQAHPELWAPRMGAFLAELEGDTP</sequence>
<accession>A0ABT5EYJ5</accession>
<keyword evidence="1" id="KW-0808">Transferase</keyword>
<gene>
    <name evidence="5" type="ORF">POL67_34395</name>
</gene>
<feature type="domain" description="AB hydrolase-1" evidence="4">
    <location>
        <begin position="131"/>
        <end position="336"/>
    </location>
</feature>
<feature type="region of interest" description="Disordered" evidence="2">
    <location>
        <begin position="29"/>
        <end position="49"/>
    </location>
</feature>
<dbReference type="EMBL" id="JAQNDO010000001">
    <property type="protein sequence ID" value="MDC0746469.1"/>
    <property type="molecule type" value="Genomic_DNA"/>
</dbReference>
<evidence type="ECO:0000256" key="3">
    <source>
        <dbReference type="SAM" id="SignalP"/>
    </source>
</evidence>
<keyword evidence="3" id="KW-0732">Signal</keyword>
<feature type="chain" id="PRO_5046233001" evidence="3">
    <location>
        <begin position="26"/>
        <end position="391"/>
    </location>
</feature>
<feature type="compositionally biased region" description="Low complexity" evidence="2">
    <location>
        <begin position="36"/>
        <end position="49"/>
    </location>
</feature>
<dbReference type="SUPFAM" id="SSF53474">
    <property type="entry name" value="alpha/beta-Hydrolases"/>
    <property type="match status" value="1"/>
</dbReference>
<dbReference type="Pfam" id="PF00561">
    <property type="entry name" value="Abhydrolase_1"/>
    <property type="match status" value="1"/>
</dbReference>
<dbReference type="InterPro" id="IPR029058">
    <property type="entry name" value="AB_hydrolase_fold"/>
</dbReference>
<comment type="caution">
    <text evidence="5">The sequence shown here is derived from an EMBL/GenBank/DDBJ whole genome shotgun (WGS) entry which is preliminary data.</text>
</comment>
<dbReference type="PROSITE" id="PS51257">
    <property type="entry name" value="PROKAR_LIPOPROTEIN"/>
    <property type="match status" value="1"/>
</dbReference>
<dbReference type="PANTHER" id="PTHR32268">
    <property type="entry name" value="HOMOSERINE O-ACETYLTRANSFERASE"/>
    <property type="match status" value="1"/>
</dbReference>
<dbReference type="InterPro" id="IPR000073">
    <property type="entry name" value="AB_hydrolase_1"/>
</dbReference>
<dbReference type="InterPro" id="IPR008220">
    <property type="entry name" value="HAT_MetX-like"/>
</dbReference>